<name>A0A285ZXF5_9SPHI</name>
<proteinExistence type="predicted"/>
<protein>
    <submittedName>
        <fullName evidence="1">Uncharacterized protein</fullName>
    </submittedName>
</protein>
<dbReference type="RefSeq" id="WP_097130548.1">
    <property type="nucleotide sequence ID" value="NZ_OCMT01000002.1"/>
</dbReference>
<dbReference type="AlphaFoldDB" id="A0A285ZXF5"/>
<dbReference type="Proteomes" id="UP000219281">
    <property type="component" value="Unassembled WGS sequence"/>
</dbReference>
<organism evidence="1 2">
    <name type="scientific">Pedobacter xixiisoli</name>
    <dbReference type="NCBI Taxonomy" id="1476464"/>
    <lineage>
        <taxon>Bacteria</taxon>
        <taxon>Pseudomonadati</taxon>
        <taxon>Bacteroidota</taxon>
        <taxon>Sphingobacteriia</taxon>
        <taxon>Sphingobacteriales</taxon>
        <taxon>Sphingobacteriaceae</taxon>
        <taxon>Pedobacter</taxon>
    </lineage>
</organism>
<sequence>MGFIKTALIGAAVYGVVKYLTEKDVFGRTRLDEIKEKAPEWVDKAKAITADLKMGNTPQL</sequence>
<reference evidence="2" key="1">
    <citation type="submission" date="2017-09" db="EMBL/GenBank/DDBJ databases">
        <authorList>
            <person name="Varghese N."/>
            <person name="Submissions S."/>
        </authorList>
    </citation>
    <scope>NUCLEOTIDE SEQUENCE [LARGE SCALE GENOMIC DNA]</scope>
    <source>
        <strain evidence="2">CGMCC 1.12803</strain>
    </source>
</reference>
<evidence type="ECO:0000313" key="2">
    <source>
        <dbReference type="Proteomes" id="UP000219281"/>
    </source>
</evidence>
<gene>
    <name evidence="1" type="ORF">SAMN06297358_1527</name>
</gene>
<accession>A0A285ZXF5</accession>
<keyword evidence="2" id="KW-1185">Reference proteome</keyword>
<dbReference type="OrthoDB" id="798795at2"/>
<evidence type="ECO:0000313" key="1">
    <source>
        <dbReference type="EMBL" id="SOD14344.1"/>
    </source>
</evidence>
<dbReference type="EMBL" id="OCMT01000002">
    <property type="protein sequence ID" value="SOD14344.1"/>
    <property type="molecule type" value="Genomic_DNA"/>
</dbReference>